<feature type="domain" description="Bifunctional inhibitor/plant lipid transfer protein/seed storage helical" evidence="5">
    <location>
        <begin position="25"/>
        <end position="108"/>
    </location>
</feature>
<evidence type="ECO:0000256" key="4">
    <source>
        <dbReference type="SAM" id="SignalP"/>
    </source>
</evidence>
<keyword evidence="3" id="KW-0813">Transport</keyword>
<dbReference type="PRINTS" id="PR00382">
    <property type="entry name" value="LIPIDTRNSFER"/>
</dbReference>
<comment type="function">
    <text evidence="3">Plant non-specific lipid-transfer proteins transfer phospholipids as well as galactolipids across membranes. May play a role in wax or cutin deposition in the cell walls of expanding epidermal cells and certain secretory tissues.</text>
</comment>
<keyword evidence="7" id="KW-1185">Reference proteome</keyword>
<evidence type="ECO:0000313" key="7">
    <source>
        <dbReference type="Proteomes" id="UP001603857"/>
    </source>
</evidence>
<organism evidence="6 7">
    <name type="scientific">Flemingia macrophylla</name>
    <dbReference type="NCBI Taxonomy" id="520843"/>
    <lineage>
        <taxon>Eukaryota</taxon>
        <taxon>Viridiplantae</taxon>
        <taxon>Streptophyta</taxon>
        <taxon>Embryophyta</taxon>
        <taxon>Tracheophyta</taxon>
        <taxon>Spermatophyta</taxon>
        <taxon>Magnoliopsida</taxon>
        <taxon>eudicotyledons</taxon>
        <taxon>Gunneridae</taxon>
        <taxon>Pentapetalae</taxon>
        <taxon>rosids</taxon>
        <taxon>fabids</taxon>
        <taxon>Fabales</taxon>
        <taxon>Fabaceae</taxon>
        <taxon>Papilionoideae</taxon>
        <taxon>50 kb inversion clade</taxon>
        <taxon>NPAAA clade</taxon>
        <taxon>indigoferoid/millettioid clade</taxon>
        <taxon>Phaseoleae</taxon>
        <taxon>Flemingia</taxon>
    </lineage>
</organism>
<dbReference type="SMART" id="SM00499">
    <property type="entry name" value="AAI"/>
    <property type="match status" value="1"/>
</dbReference>
<evidence type="ECO:0000256" key="1">
    <source>
        <dbReference type="ARBA" id="ARBA00009748"/>
    </source>
</evidence>
<dbReference type="GO" id="GO:0008289">
    <property type="term" value="F:lipid binding"/>
    <property type="evidence" value="ECO:0007669"/>
    <property type="project" value="UniProtKB-KW"/>
</dbReference>
<proteinExistence type="inferred from homology"/>
<gene>
    <name evidence="6" type="ORF">Fmac_018195</name>
</gene>
<sequence>MKLAMVVVLCMAMVGGRAVVEGVTCAEVIQNLTPCLNYLMQGGEPSPNCCGGVRSTLGAAASTADKQTVCNCLKDAANRFAINDNYAQALPSLCNVNVPYKISRSTNCAA</sequence>
<comment type="caution">
    <text evidence="6">The sequence shown here is derived from an EMBL/GenBank/DDBJ whole genome shotgun (WGS) entry which is preliminary data.</text>
</comment>
<name>A0ABD1M4B3_9FABA</name>
<feature type="chain" id="PRO_5044867572" description="Non-specific lipid-transfer protein" evidence="4">
    <location>
        <begin position="19"/>
        <end position="110"/>
    </location>
</feature>
<protein>
    <recommendedName>
        <fullName evidence="3">Non-specific lipid-transfer protein</fullName>
    </recommendedName>
</protein>
<accession>A0ABD1M4B3</accession>
<dbReference type="SUPFAM" id="SSF47699">
    <property type="entry name" value="Bifunctional inhibitor/lipid-transfer protein/seed storage 2S albumin"/>
    <property type="match status" value="1"/>
</dbReference>
<dbReference type="CDD" id="cd01960">
    <property type="entry name" value="nsLTP1"/>
    <property type="match status" value="1"/>
</dbReference>
<keyword evidence="4" id="KW-0732">Signal</keyword>
<keyword evidence="3" id="KW-0446">Lipid-binding</keyword>
<feature type="signal peptide" evidence="4">
    <location>
        <begin position="1"/>
        <end position="18"/>
    </location>
</feature>
<comment type="similarity">
    <text evidence="1 3">Belongs to the plant LTP family.</text>
</comment>
<dbReference type="Gene3D" id="1.10.110.10">
    <property type="entry name" value="Plant lipid-transfer and hydrophobic proteins"/>
    <property type="match status" value="1"/>
</dbReference>
<dbReference type="InterPro" id="IPR016140">
    <property type="entry name" value="Bifunc_inhib/LTP/seed_store"/>
</dbReference>
<keyword evidence="2" id="KW-1015">Disulfide bond</keyword>
<dbReference type="Pfam" id="PF00234">
    <property type="entry name" value="Tryp_alpha_amyl"/>
    <property type="match status" value="1"/>
</dbReference>
<dbReference type="AlphaFoldDB" id="A0ABD1M4B3"/>
<evidence type="ECO:0000256" key="3">
    <source>
        <dbReference type="RuleBase" id="RU000628"/>
    </source>
</evidence>
<evidence type="ECO:0000256" key="2">
    <source>
        <dbReference type="ARBA" id="ARBA00023157"/>
    </source>
</evidence>
<dbReference type="InterPro" id="IPR000528">
    <property type="entry name" value="Plant_nsLTP"/>
</dbReference>
<reference evidence="6 7" key="1">
    <citation type="submission" date="2024-08" db="EMBL/GenBank/DDBJ databases">
        <title>Insights into the chromosomal genome structure of Flemingia macrophylla.</title>
        <authorList>
            <person name="Ding Y."/>
            <person name="Zhao Y."/>
            <person name="Bi W."/>
            <person name="Wu M."/>
            <person name="Zhao G."/>
            <person name="Gong Y."/>
            <person name="Li W."/>
            <person name="Zhang P."/>
        </authorList>
    </citation>
    <scope>NUCLEOTIDE SEQUENCE [LARGE SCALE GENOMIC DNA]</scope>
    <source>
        <strain evidence="6">DYQJB</strain>
        <tissue evidence="6">Leaf</tissue>
    </source>
</reference>
<dbReference type="EMBL" id="JBGMDY010000006">
    <property type="protein sequence ID" value="KAL2330614.1"/>
    <property type="molecule type" value="Genomic_DNA"/>
</dbReference>
<dbReference type="PANTHER" id="PTHR33076">
    <property type="entry name" value="NON-SPECIFIC LIPID-TRANSFER PROTEIN 2-RELATED"/>
    <property type="match status" value="1"/>
</dbReference>
<dbReference type="InterPro" id="IPR036312">
    <property type="entry name" value="Bifun_inhib/LTP/seed_sf"/>
</dbReference>
<evidence type="ECO:0000259" key="5">
    <source>
        <dbReference type="SMART" id="SM00499"/>
    </source>
</evidence>
<evidence type="ECO:0000313" key="6">
    <source>
        <dbReference type="EMBL" id="KAL2330614.1"/>
    </source>
</evidence>
<dbReference type="Proteomes" id="UP001603857">
    <property type="component" value="Unassembled WGS sequence"/>
</dbReference>